<protein>
    <submittedName>
        <fullName evidence="2">Uncharacterized protein</fullName>
    </submittedName>
</protein>
<sequence length="214" mass="23374">MNSKLLKVLFLFTLMHLSRAIENANNADTSNDLQTSATSAKLLNLGGLLGGGGGNGYYPSNTRPNYYPSNNGFYPSTGYYPSNGGFYPSTGYYPTTGGNYPTNGYYPTNSYPNSGYPSSGWNNAGSYYPTNTYYPSGTGTNILPGNGGYGGYGGNGGLRQYSGYWNPNYHGRRNLGYGYYKNTDRYGLPKLKSKAQYTSRQDADCMPHSYRGYD</sequence>
<feature type="chain" id="PRO_5044561528" evidence="1">
    <location>
        <begin position="21"/>
        <end position="214"/>
    </location>
</feature>
<proteinExistence type="predicted"/>
<dbReference type="VEuPathDB" id="VectorBase:MDOA013894"/>
<feature type="signal peptide" evidence="1">
    <location>
        <begin position="1"/>
        <end position="20"/>
    </location>
</feature>
<evidence type="ECO:0000256" key="1">
    <source>
        <dbReference type="SAM" id="SignalP"/>
    </source>
</evidence>
<organism evidence="2">
    <name type="scientific">Musca domestica</name>
    <name type="common">House fly</name>
    <dbReference type="NCBI Taxonomy" id="7370"/>
    <lineage>
        <taxon>Eukaryota</taxon>
        <taxon>Metazoa</taxon>
        <taxon>Ecdysozoa</taxon>
        <taxon>Arthropoda</taxon>
        <taxon>Hexapoda</taxon>
        <taxon>Insecta</taxon>
        <taxon>Pterygota</taxon>
        <taxon>Neoptera</taxon>
        <taxon>Endopterygota</taxon>
        <taxon>Diptera</taxon>
        <taxon>Brachycera</taxon>
        <taxon>Muscomorpha</taxon>
        <taxon>Muscoidea</taxon>
        <taxon>Muscidae</taxon>
        <taxon>Musca</taxon>
    </lineage>
</organism>
<dbReference type="AlphaFoldDB" id="A0A1I8NCV6"/>
<dbReference type="EnsemblMetazoa" id="MDOA013894-RA">
    <property type="protein sequence ID" value="MDOA013894-PA"/>
    <property type="gene ID" value="MDOA013894"/>
</dbReference>
<reference evidence="2" key="1">
    <citation type="submission" date="2020-05" db="UniProtKB">
        <authorList>
            <consortium name="EnsemblMetazoa"/>
        </authorList>
    </citation>
    <scope>IDENTIFICATION</scope>
    <source>
        <strain evidence="2">Aabys</strain>
    </source>
</reference>
<name>A0A1I8NCV6_MUSDO</name>
<gene>
    <name evidence="2" type="primary">101888971</name>
</gene>
<keyword evidence="1" id="KW-0732">Signal</keyword>
<evidence type="ECO:0000313" key="2">
    <source>
        <dbReference type="EnsemblMetazoa" id="MDOA013894-PA"/>
    </source>
</evidence>
<accession>A0A1I8NCV6</accession>
<dbReference type="VEuPathDB" id="VectorBase:MDOMA2_019893"/>
<dbReference type="eggNOG" id="ENOG502TBR4">
    <property type="taxonomic scope" value="Eukaryota"/>
</dbReference>